<gene>
    <name evidence="1" type="ORF">SLEP1_g35490</name>
</gene>
<keyword evidence="2" id="KW-1185">Reference proteome</keyword>
<sequence length="119" mass="13514">MESISNHKRRGWSIKAKLMPFYRTQPKSATPPAVPYSSKVVKPNQTKNAFLVQQDHYMQISPAKQKAVSNFIVPTTDANLDKFDKLFGGGTGDESVDTRADTYISYVQERFKLERINSE</sequence>
<dbReference type="PANTHER" id="PTHR36030">
    <property type="entry name" value="CALMODULIN-BINDING DOMAIN-CONTAINING PROTEIN"/>
    <property type="match status" value="1"/>
</dbReference>
<evidence type="ECO:0000313" key="1">
    <source>
        <dbReference type="EMBL" id="GKV26139.1"/>
    </source>
</evidence>
<dbReference type="Proteomes" id="UP001054252">
    <property type="component" value="Unassembled WGS sequence"/>
</dbReference>
<dbReference type="PANTHER" id="PTHR36030:SF1">
    <property type="entry name" value="CALMODULIN-BINDING DOMAIN-CONTAINING PROTEIN"/>
    <property type="match status" value="1"/>
</dbReference>
<accession>A0AAV5KNF8</accession>
<comment type="caution">
    <text evidence="1">The sequence shown here is derived from an EMBL/GenBank/DDBJ whole genome shotgun (WGS) entry which is preliminary data.</text>
</comment>
<dbReference type="EMBL" id="BPVZ01000071">
    <property type="protein sequence ID" value="GKV26139.1"/>
    <property type="molecule type" value="Genomic_DNA"/>
</dbReference>
<reference evidence="1 2" key="1">
    <citation type="journal article" date="2021" name="Commun. Biol.">
        <title>The genome of Shorea leprosula (Dipterocarpaceae) highlights the ecological relevance of drought in aseasonal tropical rainforests.</title>
        <authorList>
            <person name="Ng K.K.S."/>
            <person name="Kobayashi M.J."/>
            <person name="Fawcett J.A."/>
            <person name="Hatakeyama M."/>
            <person name="Paape T."/>
            <person name="Ng C.H."/>
            <person name="Ang C.C."/>
            <person name="Tnah L.H."/>
            <person name="Lee C.T."/>
            <person name="Nishiyama T."/>
            <person name="Sese J."/>
            <person name="O'Brien M.J."/>
            <person name="Copetti D."/>
            <person name="Mohd Noor M.I."/>
            <person name="Ong R.C."/>
            <person name="Putra M."/>
            <person name="Sireger I.Z."/>
            <person name="Indrioko S."/>
            <person name="Kosugi Y."/>
            <person name="Izuno A."/>
            <person name="Isagi Y."/>
            <person name="Lee S.L."/>
            <person name="Shimizu K.K."/>
        </authorList>
    </citation>
    <scope>NUCLEOTIDE SEQUENCE [LARGE SCALE GENOMIC DNA]</scope>
    <source>
        <strain evidence="1">214</strain>
    </source>
</reference>
<organism evidence="1 2">
    <name type="scientific">Rubroshorea leprosula</name>
    <dbReference type="NCBI Taxonomy" id="152421"/>
    <lineage>
        <taxon>Eukaryota</taxon>
        <taxon>Viridiplantae</taxon>
        <taxon>Streptophyta</taxon>
        <taxon>Embryophyta</taxon>
        <taxon>Tracheophyta</taxon>
        <taxon>Spermatophyta</taxon>
        <taxon>Magnoliopsida</taxon>
        <taxon>eudicotyledons</taxon>
        <taxon>Gunneridae</taxon>
        <taxon>Pentapetalae</taxon>
        <taxon>rosids</taxon>
        <taxon>malvids</taxon>
        <taxon>Malvales</taxon>
        <taxon>Dipterocarpaceae</taxon>
        <taxon>Rubroshorea</taxon>
    </lineage>
</organism>
<dbReference type="AlphaFoldDB" id="A0AAV5KNF8"/>
<protein>
    <submittedName>
        <fullName evidence="1">Uncharacterized protein</fullName>
    </submittedName>
</protein>
<evidence type="ECO:0000313" key="2">
    <source>
        <dbReference type="Proteomes" id="UP001054252"/>
    </source>
</evidence>
<name>A0AAV5KNF8_9ROSI</name>
<proteinExistence type="predicted"/>